<dbReference type="Proteomes" id="UP000308092">
    <property type="component" value="Unassembled WGS sequence"/>
</dbReference>
<dbReference type="VEuPathDB" id="FungiDB:EYZ11_011486"/>
<sequence>MAIPILELGFSFI</sequence>
<evidence type="ECO:0000313" key="1">
    <source>
        <dbReference type="EMBL" id="THC89068.1"/>
    </source>
</evidence>
<keyword evidence="2" id="KW-1185">Reference proteome</keyword>
<organism evidence="1 2">
    <name type="scientific">Aspergillus tanneri</name>
    <dbReference type="NCBI Taxonomy" id="1220188"/>
    <lineage>
        <taxon>Eukaryota</taxon>
        <taxon>Fungi</taxon>
        <taxon>Dikarya</taxon>
        <taxon>Ascomycota</taxon>
        <taxon>Pezizomycotina</taxon>
        <taxon>Eurotiomycetes</taxon>
        <taxon>Eurotiomycetidae</taxon>
        <taxon>Eurotiales</taxon>
        <taxon>Aspergillaceae</taxon>
        <taxon>Aspergillus</taxon>
        <taxon>Aspergillus subgen. Circumdati</taxon>
    </lineage>
</organism>
<comment type="caution">
    <text evidence="1">The sequence shown here is derived from an EMBL/GenBank/DDBJ whole genome shotgun (WGS) entry which is preliminary data.</text>
</comment>
<evidence type="ECO:0000313" key="2">
    <source>
        <dbReference type="Proteomes" id="UP000308092"/>
    </source>
</evidence>
<protein>
    <submittedName>
        <fullName evidence="1">Uncharacterized protein</fullName>
    </submittedName>
</protein>
<reference evidence="1 2" key="1">
    <citation type="submission" date="2019-03" db="EMBL/GenBank/DDBJ databases">
        <title>The genome sequence of a newly discovered highly antifungal drug resistant Aspergillus species, Aspergillus tanneri NIH 1004.</title>
        <authorList>
            <person name="Mounaud S."/>
            <person name="Singh I."/>
            <person name="Joardar V."/>
            <person name="Pakala S."/>
            <person name="Pakala S."/>
            <person name="Venepally P."/>
            <person name="Hoover J."/>
            <person name="Nierman W."/>
            <person name="Chung J."/>
            <person name="Losada L."/>
        </authorList>
    </citation>
    <scope>NUCLEOTIDE SEQUENCE [LARGE SCALE GENOMIC DNA]</scope>
    <source>
        <strain evidence="1 2">NIH1004</strain>
    </source>
</reference>
<dbReference type="EMBL" id="SOSA01000716">
    <property type="protein sequence ID" value="THC89068.1"/>
    <property type="molecule type" value="Genomic_DNA"/>
</dbReference>
<name>A0A4S3J4U9_9EURO</name>
<accession>A0A4S3J4U9</accession>
<gene>
    <name evidence="1" type="ORF">EYZ11_011486</name>
</gene>
<proteinExistence type="predicted"/>